<dbReference type="Proteomes" id="UP000289660">
    <property type="component" value="Unassembled WGS sequence"/>
</dbReference>
<sequence>MMPTSGMVSLGLIILYLPLPSHQHLYSLNIWDAPR</sequence>
<comment type="caution">
    <text evidence="1">The sequence shown here is derived from an EMBL/GenBank/DDBJ whole genome shotgun (WGS) entry which is preliminary data.</text>
</comment>
<reference evidence="2" key="1">
    <citation type="submission" date="2018-12" db="EMBL/GenBank/DDBJ databases">
        <title>Genome sequence of Microcystis aeruginosa NIES-4285.</title>
        <authorList>
            <person name="Tanabe Y."/>
        </authorList>
    </citation>
    <scope>NUCLEOTIDE SEQUENCE [LARGE SCALE GENOMIC DNA]</scope>
    <source>
        <strain evidence="2">NIES-4285</strain>
    </source>
</reference>
<organism evidence="1 2">
    <name type="scientific">Microcystis aeruginosa NIES-4285</name>
    <dbReference type="NCBI Taxonomy" id="2497681"/>
    <lineage>
        <taxon>Bacteria</taxon>
        <taxon>Bacillati</taxon>
        <taxon>Cyanobacteriota</taxon>
        <taxon>Cyanophyceae</taxon>
        <taxon>Oscillatoriophycideae</taxon>
        <taxon>Chroococcales</taxon>
        <taxon>Microcystaceae</taxon>
        <taxon>Microcystis</taxon>
    </lineage>
</organism>
<name>A0A402DK74_MICAE</name>
<dbReference type="EMBL" id="BIFY01000158">
    <property type="protein sequence ID" value="GCE62620.1"/>
    <property type="molecule type" value="Genomic_DNA"/>
</dbReference>
<gene>
    <name evidence="1" type="ORF">MiAbB_04569</name>
</gene>
<evidence type="ECO:0000313" key="2">
    <source>
        <dbReference type="Proteomes" id="UP000289660"/>
    </source>
</evidence>
<evidence type="ECO:0000313" key="1">
    <source>
        <dbReference type="EMBL" id="GCE62620.1"/>
    </source>
</evidence>
<accession>A0A402DK74</accession>
<dbReference type="AlphaFoldDB" id="A0A402DK74"/>
<protein>
    <submittedName>
        <fullName evidence="1">Uncharacterized protein</fullName>
    </submittedName>
</protein>
<proteinExistence type="predicted"/>